<sequence>MEKKILKTFFDIEPDSAFQEGTAIRYWENDTLYTLIQVTHMPQEMLVELYQMSEHLKKEGDRYVATFYPSKNNTFLVTQDDIDFVVLKNEQNRAKAKRKIGRQLAKFHLRGRSLNAKITERNRMGQWKMLWEKRLEQMESMWRSIIQSQPEHPFTMLFAESFPYYMGLSENAIQYLVDTELDEEPTFADGGTICHERFTHESWSTPSQMRNPFDWVYDHCGRDIAEWIRDVYLRRSQTFEPEIHTFLNNYQKLSPLSPFSWRLIYARLLFPFHYYECIEEYFRTNQEEKQKHLEERLHFYIKYSQEYERFLNQFKTFTGVVKIPEIHWLNASWS</sequence>
<comment type="caution">
    <text evidence="1">The sequence shown here is derived from an EMBL/GenBank/DDBJ whole genome shotgun (WGS) entry which is preliminary data.</text>
</comment>
<protein>
    <submittedName>
        <fullName evidence="1">Spore coat protein YutH</fullName>
    </submittedName>
</protein>
<organism evidence="1 2">
    <name type="scientific">Bacillus chungangensis</name>
    <dbReference type="NCBI Taxonomy" id="587633"/>
    <lineage>
        <taxon>Bacteria</taxon>
        <taxon>Bacillati</taxon>
        <taxon>Bacillota</taxon>
        <taxon>Bacilli</taxon>
        <taxon>Bacillales</taxon>
        <taxon>Bacillaceae</taxon>
        <taxon>Bacillus</taxon>
    </lineage>
</organism>
<evidence type="ECO:0000313" key="1">
    <source>
        <dbReference type="EMBL" id="MDQ0177713.1"/>
    </source>
</evidence>
<dbReference type="Gene3D" id="3.90.1200.10">
    <property type="match status" value="1"/>
</dbReference>
<dbReference type="EMBL" id="JAUSTT010000026">
    <property type="protein sequence ID" value="MDQ0177713.1"/>
    <property type="molecule type" value="Genomic_DNA"/>
</dbReference>
<dbReference type="Proteomes" id="UP001223586">
    <property type="component" value="Unassembled WGS sequence"/>
</dbReference>
<name>A0ABT9WWP8_9BACI</name>
<dbReference type="InterPro" id="IPR011009">
    <property type="entry name" value="Kinase-like_dom_sf"/>
</dbReference>
<dbReference type="SUPFAM" id="SSF56112">
    <property type="entry name" value="Protein kinase-like (PK-like)"/>
    <property type="match status" value="1"/>
</dbReference>
<dbReference type="NCBIfam" id="TIGR02905">
    <property type="entry name" value="spore_yutH"/>
    <property type="match status" value="1"/>
</dbReference>
<dbReference type="PANTHER" id="PTHR39179">
    <property type="entry name" value="SPORE COAT PROTEIN I"/>
    <property type="match status" value="1"/>
</dbReference>
<keyword evidence="2" id="KW-1185">Reference proteome</keyword>
<dbReference type="RefSeq" id="WP_307231946.1">
    <property type="nucleotide sequence ID" value="NZ_JAUSTT010000026.1"/>
</dbReference>
<evidence type="ECO:0000313" key="2">
    <source>
        <dbReference type="Proteomes" id="UP001223586"/>
    </source>
</evidence>
<keyword evidence="1" id="KW-0167">Capsid protein</keyword>
<keyword evidence="1" id="KW-0946">Virion</keyword>
<dbReference type="InterPro" id="IPR014254">
    <property type="entry name" value="Spore_coat_YutH"/>
</dbReference>
<dbReference type="InterPro" id="IPR047175">
    <property type="entry name" value="CotS-like"/>
</dbReference>
<proteinExistence type="predicted"/>
<gene>
    <name evidence="1" type="ORF">J2S08_003594</name>
</gene>
<accession>A0ABT9WWP8</accession>
<dbReference type="PANTHER" id="PTHR39179:SF2">
    <property type="entry name" value="ENDOSPORE COAT-ASSOCIATED PROTEIN YUTH"/>
    <property type="match status" value="1"/>
</dbReference>
<reference evidence="1 2" key="1">
    <citation type="submission" date="2023-07" db="EMBL/GenBank/DDBJ databases">
        <title>Genomic Encyclopedia of Type Strains, Phase IV (KMG-IV): sequencing the most valuable type-strain genomes for metagenomic binning, comparative biology and taxonomic classification.</title>
        <authorList>
            <person name="Goeker M."/>
        </authorList>
    </citation>
    <scope>NUCLEOTIDE SEQUENCE [LARGE SCALE GENOMIC DNA]</scope>
    <source>
        <strain evidence="1 2">DSM 23837</strain>
    </source>
</reference>